<dbReference type="EMBL" id="NFFZ01000004">
    <property type="protein sequence ID" value="OTI63030.1"/>
    <property type="molecule type" value="Genomic_DNA"/>
</dbReference>
<dbReference type="AlphaFoldDB" id="A0A241XRI0"/>
<protein>
    <submittedName>
        <fullName evidence="1">Uncharacterized protein</fullName>
    </submittedName>
</protein>
<sequence>MLTVVTEQLQVSMQWLTTGTGDTSLDPNQEDERKFLEAFRLVSEEEKQLLTFALGLGDISKLLPPKERAALFAGLYRLQEHRAGAPYHELLSTIVATCVDSYQAPSDFKSCSAVMFTPFHAIAGIYGPERTPLANYLPNPGCDSALRITKR</sequence>
<name>A0A241XRI0_PSEAI</name>
<gene>
    <name evidence="1" type="ORF">CAZ10_09295</name>
</gene>
<reference evidence="1 2" key="1">
    <citation type="submission" date="2017-05" db="EMBL/GenBank/DDBJ databases">
        <authorList>
            <person name="Song R."/>
            <person name="Chenine A.L."/>
            <person name="Ruprecht R.M."/>
        </authorList>
    </citation>
    <scope>NUCLEOTIDE SEQUENCE [LARGE SCALE GENOMIC DNA]</scope>
    <source>
        <strain evidence="1 2">S567_C10_BS</strain>
    </source>
</reference>
<organism evidence="1 2">
    <name type="scientific">Pseudomonas aeruginosa</name>
    <dbReference type="NCBI Taxonomy" id="287"/>
    <lineage>
        <taxon>Bacteria</taxon>
        <taxon>Pseudomonadati</taxon>
        <taxon>Pseudomonadota</taxon>
        <taxon>Gammaproteobacteria</taxon>
        <taxon>Pseudomonadales</taxon>
        <taxon>Pseudomonadaceae</taxon>
        <taxon>Pseudomonas</taxon>
    </lineage>
</organism>
<evidence type="ECO:0000313" key="1">
    <source>
        <dbReference type="EMBL" id="OTI63030.1"/>
    </source>
</evidence>
<evidence type="ECO:0000313" key="2">
    <source>
        <dbReference type="Proteomes" id="UP000194857"/>
    </source>
</evidence>
<dbReference type="Proteomes" id="UP000194857">
    <property type="component" value="Unassembled WGS sequence"/>
</dbReference>
<proteinExistence type="predicted"/>
<comment type="caution">
    <text evidence="1">The sequence shown here is derived from an EMBL/GenBank/DDBJ whole genome shotgun (WGS) entry which is preliminary data.</text>
</comment>
<accession>A0A241XRI0</accession>